<organism evidence="2 3">
    <name type="scientific">Streptomyces naganishii JCM 4654</name>
    <dbReference type="NCBI Taxonomy" id="1306179"/>
    <lineage>
        <taxon>Bacteria</taxon>
        <taxon>Bacillati</taxon>
        <taxon>Actinomycetota</taxon>
        <taxon>Actinomycetes</taxon>
        <taxon>Kitasatosporales</taxon>
        <taxon>Streptomycetaceae</taxon>
        <taxon>Streptomyces</taxon>
    </lineage>
</organism>
<sequence>MTEYLSEVDPRWAEHSGEAGHYGAPEWGPEDLQSAAEFLAELAPQARQVLEYLARNPGRRIHCTELVDKALGGPNERDPARRVAGVLSGMSKGHSNSGRRLPFYWWEAPEGSTGATYAVRPSVAAVFLAAQLGDV</sequence>
<dbReference type="EMBL" id="BMVF01000007">
    <property type="protein sequence ID" value="GHD89751.1"/>
    <property type="molecule type" value="Genomic_DNA"/>
</dbReference>
<dbReference type="AlphaFoldDB" id="A0A918Y4V4"/>
<comment type="caution">
    <text evidence="2">The sequence shown here is derived from an EMBL/GenBank/DDBJ whole genome shotgun (WGS) entry which is preliminary data.</text>
</comment>
<dbReference type="InterPro" id="IPR046301">
    <property type="entry name" value="DUF6416"/>
</dbReference>
<feature type="compositionally biased region" description="Basic and acidic residues" evidence="1">
    <location>
        <begin position="8"/>
        <end position="18"/>
    </location>
</feature>
<name>A0A918Y4V4_9ACTN</name>
<evidence type="ECO:0000313" key="3">
    <source>
        <dbReference type="Proteomes" id="UP000608955"/>
    </source>
</evidence>
<evidence type="ECO:0000313" key="2">
    <source>
        <dbReference type="EMBL" id="GHD89751.1"/>
    </source>
</evidence>
<keyword evidence="3" id="KW-1185">Reference proteome</keyword>
<dbReference type="Pfam" id="PF19980">
    <property type="entry name" value="DUF6416"/>
    <property type="match status" value="1"/>
</dbReference>
<dbReference type="Proteomes" id="UP000608955">
    <property type="component" value="Unassembled WGS sequence"/>
</dbReference>
<dbReference type="RefSeq" id="WP_229865320.1">
    <property type="nucleotide sequence ID" value="NZ_BMVF01000007.1"/>
</dbReference>
<reference evidence="2" key="2">
    <citation type="submission" date="2020-09" db="EMBL/GenBank/DDBJ databases">
        <authorList>
            <person name="Sun Q."/>
            <person name="Ohkuma M."/>
        </authorList>
    </citation>
    <scope>NUCLEOTIDE SEQUENCE</scope>
    <source>
        <strain evidence="2">JCM 4654</strain>
    </source>
</reference>
<accession>A0A918Y4V4</accession>
<proteinExistence type="predicted"/>
<evidence type="ECO:0000256" key="1">
    <source>
        <dbReference type="SAM" id="MobiDB-lite"/>
    </source>
</evidence>
<reference evidence="2" key="1">
    <citation type="journal article" date="2014" name="Int. J. Syst. Evol. Microbiol.">
        <title>Complete genome sequence of Corynebacterium casei LMG S-19264T (=DSM 44701T), isolated from a smear-ripened cheese.</title>
        <authorList>
            <consortium name="US DOE Joint Genome Institute (JGI-PGF)"/>
            <person name="Walter F."/>
            <person name="Albersmeier A."/>
            <person name="Kalinowski J."/>
            <person name="Ruckert C."/>
        </authorList>
    </citation>
    <scope>NUCLEOTIDE SEQUENCE</scope>
    <source>
        <strain evidence="2">JCM 4654</strain>
    </source>
</reference>
<feature type="region of interest" description="Disordered" evidence="1">
    <location>
        <begin position="1"/>
        <end position="26"/>
    </location>
</feature>
<protein>
    <submittedName>
        <fullName evidence="2">Uncharacterized protein</fullName>
    </submittedName>
</protein>
<gene>
    <name evidence="2" type="ORF">GCM10010508_32000</name>
</gene>